<keyword evidence="3" id="KW-1185">Reference proteome</keyword>
<protein>
    <submittedName>
        <fullName evidence="2">Uncharacterized protein</fullName>
    </submittedName>
</protein>
<accession>A0AAE0G9R0</accession>
<dbReference type="AlphaFoldDB" id="A0AAE0G9R0"/>
<dbReference type="Proteomes" id="UP001190700">
    <property type="component" value="Unassembled WGS sequence"/>
</dbReference>
<proteinExistence type="predicted"/>
<evidence type="ECO:0000256" key="1">
    <source>
        <dbReference type="SAM" id="MobiDB-lite"/>
    </source>
</evidence>
<evidence type="ECO:0000313" key="2">
    <source>
        <dbReference type="EMBL" id="KAK3273878.1"/>
    </source>
</evidence>
<gene>
    <name evidence="2" type="ORF">CYMTET_17907</name>
</gene>
<feature type="compositionally biased region" description="Basic and acidic residues" evidence="1">
    <location>
        <begin position="9"/>
        <end position="18"/>
    </location>
</feature>
<name>A0AAE0G9R0_9CHLO</name>
<feature type="compositionally biased region" description="Low complexity" evidence="1">
    <location>
        <begin position="26"/>
        <end position="37"/>
    </location>
</feature>
<feature type="compositionally biased region" description="Polar residues" evidence="1">
    <location>
        <begin position="39"/>
        <end position="59"/>
    </location>
</feature>
<evidence type="ECO:0000313" key="3">
    <source>
        <dbReference type="Proteomes" id="UP001190700"/>
    </source>
</evidence>
<sequence>MPHSKRRKFYMDRCERMNAARQQQTAADGDSAAPAEATPLTQEATPTLSDGRSALSSPVRQINSDLDAAAAEDANIPEAAAATANNPETAKVSYPAVTSPHIAVKVRQGQLVREWTIGFTVQLHMATF</sequence>
<feature type="region of interest" description="Disordered" evidence="1">
    <location>
        <begin position="1"/>
        <end position="59"/>
    </location>
</feature>
<dbReference type="EMBL" id="LGRX02008170">
    <property type="protein sequence ID" value="KAK3273878.1"/>
    <property type="molecule type" value="Genomic_DNA"/>
</dbReference>
<reference evidence="2 3" key="1">
    <citation type="journal article" date="2015" name="Genome Biol. Evol.">
        <title>Comparative Genomics of a Bacterivorous Green Alga Reveals Evolutionary Causalities and Consequences of Phago-Mixotrophic Mode of Nutrition.</title>
        <authorList>
            <person name="Burns J.A."/>
            <person name="Paasch A."/>
            <person name="Narechania A."/>
            <person name="Kim E."/>
        </authorList>
    </citation>
    <scope>NUCLEOTIDE SEQUENCE [LARGE SCALE GENOMIC DNA]</scope>
    <source>
        <strain evidence="2 3">PLY_AMNH</strain>
    </source>
</reference>
<comment type="caution">
    <text evidence="2">The sequence shown here is derived from an EMBL/GenBank/DDBJ whole genome shotgun (WGS) entry which is preliminary data.</text>
</comment>
<organism evidence="2 3">
    <name type="scientific">Cymbomonas tetramitiformis</name>
    <dbReference type="NCBI Taxonomy" id="36881"/>
    <lineage>
        <taxon>Eukaryota</taxon>
        <taxon>Viridiplantae</taxon>
        <taxon>Chlorophyta</taxon>
        <taxon>Pyramimonadophyceae</taxon>
        <taxon>Pyramimonadales</taxon>
        <taxon>Pyramimonadaceae</taxon>
        <taxon>Cymbomonas</taxon>
    </lineage>
</organism>